<organism evidence="1 2">
    <name type="scientific">Chromobacterium fluminis</name>
    <dbReference type="NCBI Taxonomy" id="3044269"/>
    <lineage>
        <taxon>Bacteria</taxon>
        <taxon>Pseudomonadati</taxon>
        <taxon>Pseudomonadota</taxon>
        <taxon>Betaproteobacteria</taxon>
        <taxon>Neisseriales</taxon>
        <taxon>Chromobacteriaceae</taxon>
        <taxon>Chromobacterium</taxon>
    </lineage>
</organism>
<evidence type="ECO:0008006" key="3">
    <source>
        <dbReference type="Google" id="ProtNLM"/>
    </source>
</evidence>
<evidence type="ECO:0000313" key="2">
    <source>
        <dbReference type="Proteomes" id="UP001515641"/>
    </source>
</evidence>
<dbReference type="EMBL" id="JAAOMA010000031">
    <property type="protein sequence ID" value="NHR07238.1"/>
    <property type="molecule type" value="Genomic_DNA"/>
</dbReference>
<reference evidence="1 2" key="1">
    <citation type="submission" date="2020-03" db="EMBL/GenBank/DDBJ databases">
        <title>Draft genome sequence of environmentally isolated cultures.</title>
        <authorList>
            <person name="Wilson H.S."/>
            <person name="De Leon M.E."/>
        </authorList>
    </citation>
    <scope>NUCLEOTIDE SEQUENCE [LARGE SCALE GENOMIC DNA]</scope>
    <source>
        <strain evidence="1 2">HSC-31F16</strain>
    </source>
</reference>
<gene>
    <name evidence="1" type="ORF">HA052_18775</name>
</gene>
<keyword evidence="2" id="KW-1185">Reference proteome</keyword>
<name>A0ABX0L8B2_9NEIS</name>
<dbReference type="Proteomes" id="UP001515641">
    <property type="component" value="Unassembled WGS sequence"/>
</dbReference>
<dbReference type="RefSeq" id="WP_166453075.1">
    <property type="nucleotide sequence ID" value="NZ_JAAOMA010000031.1"/>
</dbReference>
<sequence length="103" mass="11460">MQTSELVLSERVPVDLWGFAGMPGGIRRKPVRSRIGWQSASPISPRLVTALDTGELAAMQLNEVWNMDFVSGQLPNSRRLKCPTVADGFLTTKQCKSGRFRVR</sequence>
<proteinExistence type="predicted"/>
<accession>A0ABX0L8B2</accession>
<comment type="caution">
    <text evidence="1">The sequence shown here is derived from an EMBL/GenBank/DDBJ whole genome shotgun (WGS) entry which is preliminary data.</text>
</comment>
<protein>
    <recommendedName>
        <fullName evidence="3">Transposase</fullName>
    </recommendedName>
</protein>
<evidence type="ECO:0000313" key="1">
    <source>
        <dbReference type="EMBL" id="NHR07238.1"/>
    </source>
</evidence>